<dbReference type="Pfam" id="PF13291">
    <property type="entry name" value="ACT_4"/>
    <property type="match status" value="1"/>
</dbReference>
<dbReference type="SUPFAM" id="SSF55021">
    <property type="entry name" value="ACT-like"/>
    <property type="match status" value="1"/>
</dbReference>
<dbReference type="eggNOG" id="COG4492">
    <property type="taxonomic scope" value="Bacteria"/>
</dbReference>
<dbReference type="HAMAP" id="MF_00707">
    <property type="entry name" value="UPF0735"/>
    <property type="match status" value="1"/>
</dbReference>
<protein>
    <recommendedName>
        <fullName evidence="1">UPF0735 ACT domain-containing protein HMPREF0216_00244</fullName>
    </recommendedName>
</protein>
<sequence>MIKMNGDYLVIDKKVLPEVFEKVMKTKKILQEGKVKEITEATKLVGISRSVYYKYKDYVFEFSQMSNGRKATFNMIIRHEKGVLSNILNFISEQGGNILTIDQGIPINNLANLSLTIDISTIKLELSKVLEDLSKLEFVDKVEFIAME</sequence>
<dbReference type="PIRSF" id="PIRSF025624">
    <property type="entry name" value="ACT_PheB"/>
    <property type="match status" value="1"/>
</dbReference>
<dbReference type="Gene3D" id="3.30.70.260">
    <property type="match status" value="1"/>
</dbReference>
<dbReference type="STRING" id="545697.HMPREF0216_00244"/>
<organism evidence="3 4">
    <name type="scientific">Clostridium celatum DSM 1785</name>
    <dbReference type="NCBI Taxonomy" id="545697"/>
    <lineage>
        <taxon>Bacteria</taxon>
        <taxon>Bacillati</taxon>
        <taxon>Bacillota</taxon>
        <taxon>Clostridia</taxon>
        <taxon>Eubacteriales</taxon>
        <taxon>Clostridiaceae</taxon>
        <taxon>Clostridium</taxon>
    </lineage>
</organism>
<dbReference type="InterPro" id="IPR002912">
    <property type="entry name" value="ACT_dom"/>
</dbReference>
<dbReference type="AlphaFoldDB" id="L1QN32"/>
<evidence type="ECO:0000256" key="1">
    <source>
        <dbReference type="HAMAP-Rule" id="MF_00707"/>
    </source>
</evidence>
<evidence type="ECO:0000259" key="2">
    <source>
        <dbReference type="PROSITE" id="PS51671"/>
    </source>
</evidence>
<dbReference type="PATRIC" id="fig|545697.3.peg.240"/>
<feature type="domain" description="ACT" evidence="2">
    <location>
        <begin position="72"/>
        <end position="147"/>
    </location>
</feature>
<dbReference type="Proteomes" id="UP000010420">
    <property type="component" value="Unassembled WGS sequence"/>
</dbReference>
<gene>
    <name evidence="3" type="ORF">HMPREF0216_00244</name>
</gene>
<comment type="similarity">
    <text evidence="1">Belongs to the UPF0735 family.</text>
</comment>
<evidence type="ECO:0000313" key="4">
    <source>
        <dbReference type="Proteomes" id="UP000010420"/>
    </source>
</evidence>
<reference evidence="3 4" key="1">
    <citation type="submission" date="2012-05" db="EMBL/GenBank/DDBJ databases">
        <authorList>
            <person name="Weinstock G."/>
            <person name="Sodergren E."/>
            <person name="Lobos E.A."/>
            <person name="Fulton L."/>
            <person name="Fulton R."/>
            <person name="Courtney L."/>
            <person name="Fronick C."/>
            <person name="O'Laughlin M."/>
            <person name="Godfrey J."/>
            <person name="Wilson R.M."/>
            <person name="Miner T."/>
            <person name="Farmer C."/>
            <person name="Delehaunty K."/>
            <person name="Cordes M."/>
            <person name="Minx P."/>
            <person name="Tomlinson C."/>
            <person name="Chen J."/>
            <person name="Wollam A."/>
            <person name="Pepin K.H."/>
            <person name="Bhonagiri V."/>
            <person name="Zhang X."/>
            <person name="Suruliraj S."/>
            <person name="Warren W."/>
            <person name="Mitreva M."/>
            <person name="Mardis E.R."/>
            <person name="Wilson R.K."/>
        </authorList>
    </citation>
    <scope>NUCLEOTIDE SEQUENCE [LARGE SCALE GENOMIC DNA]</scope>
    <source>
        <strain evidence="3 4">DSM 1785</strain>
    </source>
</reference>
<dbReference type="InterPro" id="IPR045865">
    <property type="entry name" value="ACT-like_dom_sf"/>
</dbReference>
<keyword evidence="4" id="KW-1185">Reference proteome</keyword>
<accession>L1QN32</accession>
<dbReference type="HOGENOM" id="CLU_128147_0_0_9"/>
<dbReference type="EMBL" id="AMEZ01000009">
    <property type="protein sequence ID" value="EKY29383.1"/>
    <property type="molecule type" value="Genomic_DNA"/>
</dbReference>
<dbReference type="CDD" id="cd04888">
    <property type="entry name" value="ACT_PheB-BS"/>
    <property type="match status" value="1"/>
</dbReference>
<evidence type="ECO:0000313" key="3">
    <source>
        <dbReference type="EMBL" id="EKY29383.1"/>
    </source>
</evidence>
<dbReference type="NCBIfam" id="NF003361">
    <property type="entry name" value="PRK04435.1"/>
    <property type="match status" value="1"/>
</dbReference>
<dbReference type="PROSITE" id="PS51671">
    <property type="entry name" value="ACT"/>
    <property type="match status" value="1"/>
</dbReference>
<comment type="caution">
    <text evidence="3">The sequence shown here is derived from an EMBL/GenBank/DDBJ whole genome shotgun (WGS) entry which is preliminary data.</text>
</comment>
<name>L1QN32_9CLOT</name>
<proteinExistence type="inferred from homology"/>
<dbReference type="InterPro" id="IPR008310">
    <property type="entry name" value="UPF0735_ACT_dom-cont"/>
</dbReference>